<dbReference type="InterPro" id="IPR019734">
    <property type="entry name" value="TPR_rpt"/>
</dbReference>
<dbReference type="PROSITE" id="PS50005">
    <property type="entry name" value="TPR"/>
    <property type="match status" value="3"/>
</dbReference>
<proteinExistence type="predicted"/>
<dbReference type="PROSITE" id="PS50293">
    <property type="entry name" value="TPR_REGION"/>
    <property type="match status" value="1"/>
</dbReference>
<dbReference type="HOGENOM" id="CLU_003728_11_2_12"/>
<dbReference type="Pfam" id="PF13174">
    <property type="entry name" value="TPR_6"/>
    <property type="match status" value="1"/>
</dbReference>
<dbReference type="SMART" id="SM00028">
    <property type="entry name" value="TPR"/>
    <property type="match status" value="5"/>
</dbReference>
<dbReference type="Proteomes" id="UP000007037">
    <property type="component" value="Chromosome I"/>
</dbReference>
<dbReference type="KEGG" id="lic:LIC_11222"/>
<name>Q72T00_LEPIC</name>
<feature type="repeat" description="TPR" evidence="3">
    <location>
        <begin position="104"/>
        <end position="137"/>
    </location>
</feature>
<protein>
    <submittedName>
        <fullName evidence="4">Uncharacterized protein</fullName>
    </submittedName>
</protein>
<keyword evidence="1" id="KW-0677">Repeat</keyword>
<evidence type="ECO:0000256" key="3">
    <source>
        <dbReference type="PROSITE-ProRule" id="PRU00339"/>
    </source>
</evidence>
<dbReference type="PANTHER" id="PTHR44858:SF1">
    <property type="entry name" value="UDP-N-ACETYLGLUCOSAMINE--PEPTIDE N-ACETYLGLUCOSAMINYLTRANSFERASE SPINDLY-RELATED"/>
    <property type="match status" value="1"/>
</dbReference>
<evidence type="ECO:0000313" key="5">
    <source>
        <dbReference type="Proteomes" id="UP000007037"/>
    </source>
</evidence>
<evidence type="ECO:0000256" key="2">
    <source>
        <dbReference type="ARBA" id="ARBA00022803"/>
    </source>
</evidence>
<dbReference type="PANTHER" id="PTHR44858">
    <property type="entry name" value="TETRATRICOPEPTIDE REPEAT PROTEIN 6"/>
    <property type="match status" value="1"/>
</dbReference>
<feature type="repeat" description="TPR" evidence="3">
    <location>
        <begin position="207"/>
        <end position="240"/>
    </location>
</feature>
<dbReference type="EMBL" id="AE016823">
    <property type="protein sequence ID" value="AAS69828.1"/>
    <property type="molecule type" value="Genomic_DNA"/>
</dbReference>
<dbReference type="InterPro" id="IPR011990">
    <property type="entry name" value="TPR-like_helical_dom_sf"/>
</dbReference>
<reference evidence="4 5" key="1">
    <citation type="journal article" date="2004" name="J. Bacteriol.">
        <title>Comparative genomics of two Leptospira interrogans serovars reveals novel insights into physiology and pathogenesis.</title>
        <authorList>
            <person name="Nascimento A.L."/>
            <person name="Ko A.I."/>
            <person name="Martins E.A."/>
            <person name="Monteiro-Vitorello C.B."/>
            <person name="Ho P.L."/>
            <person name="Haake D.A."/>
            <person name="Verjovski-Almeida S."/>
            <person name="Hartskeerl R.A."/>
            <person name="Marques M.V."/>
            <person name="Oliveira M.C."/>
            <person name="Menck C.F."/>
            <person name="Leite L.C."/>
            <person name="Carrer H."/>
            <person name="Coutinho L.L."/>
            <person name="Degrave W.M."/>
            <person name="Dellagostin O.A."/>
            <person name="El-Dorry H."/>
            <person name="Ferro E.S."/>
            <person name="Ferro M.I."/>
            <person name="Furlan L.R."/>
            <person name="Gamberini M."/>
            <person name="Giglioti E.A."/>
            <person name="Goes-Neto A."/>
            <person name="Goldman G.H."/>
            <person name="Goldman M.H."/>
            <person name="Harakava R."/>
            <person name="Jeronimo S.M."/>
            <person name="Junqueira-De-Azevedo I.L."/>
            <person name="Kimura E.T."/>
            <person name="Kuramae E.E."/>
            <person name="Lemos E.G."/>
            <person name="Lemos M.V."/>
            <person name="Marino C.L."/>
            <person name="Nunes L.R."/>
            <person name="De Oliveira R.C."/>
            <person name="Pereira G.G."/>
            <person name="Reis M.S."/>
            <person name="Schriefer A."/>
            <person name="Siqueira W.J."/>
            <person name="Sommer P."/>
            <person name="Tsai S.M."/>
            <person name="Simpson A.J."/>
            <person name="Ferro J.A."/>
            <person name="Camargo L.E."/>
            <person name="Kitajima J.P."/>
            <person name="Setubal J.C."/>
            <person name="Van Sluys M.A."/>
        </authorList>
    </citation>
    <scope>NUCLEOTIDE SEQUENCE [LARGE SCALE GENOMIC DNA]</scope>
    <source>
        <strain evidence="4 5">Fiocruz L1-130</strain>
    </source>
</reference>
<dbReference type="SUPFAM" id="SSF48439">
    <property type="entry name" value="Protein prenylyltransferase"/>
    <property type="match status" value="1"/>
</dbReference>
<dbReference type="AlphaFoldDB" id="Q72T00"/>
<dbReference type="InterPro" id="IPR050498">
    <property type="entry name" value="Ycf3"/>
</dbReference>
<accession>Q72T00</accession>
<gene>
    <name evidence="4" type="ordered locus">LIC_11222</name>
</gene>
<dbReference type="Pfam" id="PF00515">
    <property type="entry name" value="TPR_1"/>
    <property type="match status" value="1"/>
</dbReference>
<sequence length="312" mass="35988">MINRVLGLFLIIGILIFVLSFFSTSGQSEDQYQAEGPSRIQSVVILIREFLWGKASHSNAAASVTTAENPQEIFKRAYRANEKKAYLNAVEEYSKYLKLVPNDASAYYNRGLVHYTLKRYNDAVRDFEKAVEIDPSKTYAFLYKGYAYEMISDCKQAIEDFEKAISLGENKNAELYGHKARCENRSKNYDEGFQDALKALNIDKKNAYAFFELAYAQYGLKKYSDSVESYTKVLQFSPNDGVAFHNRGLALVFLNKIPSACKDFQRSSEIGYFDSKKKWMNIVNDLYRKFFAGPIKLSILNFYHKILFQKRY</sequence>
<keyword evidence="2 3" id="KW-0802">TPR repeat</keyword>
<feature type="repeat" description="TPR" evidence="3">
    <location>
        <begin position="138"/>
        <end position="171"/>
    </location>
</feature>
<organism evidence="4 5">
    <name type="scientific">Leptospira interrogans serogroup Icterohaemorrhagiae serovar copenhageni (strain Fiocruz L1-130)</name>
    <dbReference type="NCBI Taxonomy" id="267671"/>
    <lineage>
        <taxon>Bacteria</taxon>
        <taxon>Pseudomonadati</taxon>
        <taxon>Spirochaetota</taxon>
        <taxon>Spirochaetia</taxon>
        <taxon>Leptospirales</taxon>
        <taxon>Leptospiraceae</taxon>
        <taxon>Leptospira</taxon>
    </lineage>
</organism>
<evidence type="ECO:0000313" key="4">
    <source>
        <dbReference type="EMBL" id="AAS69828.1"/>
    </source>
</evidence>
<evidence type="ECO:0000256" key="1">
    <source>
        <dbReference type="ARBA" id="ARBA00022737"/>
    </source>
</evidence>
<dbReference type="Gene3D" id="1.25.40.10">
    <property type="entry name" value="Tetratricopeptide repeat domain"/>
    <property type="match status" value="2"/>
</dbReference>